<dbReference type="PANTHER" id="PTHR43668:SF2">
    <property type="entry name" value="ALLANTOINASE"/>
    <property type="match status" value="1"/>
</dbReference>
<evidence type="ECO:0000313" key="8">
    <source>
        <dbReference type="EMBL" id="MDB8750424.1"/>
    </source>
</evidence>
<comment type="function">
    <text evidence="1 6">Catalyzes the reversible cyclization of carbamoyl aspartate to dihydroorotate.</text>
</comment>
<dbReference type="InterPro" id="IPR004722">
    <property type="entry name" value="DHOase"/>
</dbReference>
<comment type="pathway">
    <text evidence="6">Pyrimidine metabolism; UMP biosynthesis via de novo pathway; (S)-dihydroorotate from bicarbonate: step 3/3.</text>
</comment>
<feature type="active site" evidence="6">
    <location>
        <position position="304"/>
    </location>
</feature>
<dbReference type="InterPro" id="IPR032466">
    <property type="entry name" value="Metal_Hydrolase"/>
</dbReference>
<dbReference type="InterPro" id="IPR050138">
    <property type="entry name" value="DHOase/Allantoinase_Hydrolase"/>
</dbReference>
<dbReference type="Pfam" id="PF12890">
    <property type="entry name" value="DHOase"/>
    <property type="match status" value="1"/>
</dbReference>
<dbReference type="SUPFAM" id="SSF51556">
    <property type="entry name" value="Metallo-dependent hydrolases"/>
    <property type="match status" value="1"/>
</dbReference>
<evidence type="ECO:0000256" key="1">
    <source>
        <dbReference type="ARBA" id="ARBA00002368"/>
    </source>
</evidence>
<sequence>MELLIKNIRACDPQTGLDGITDIGIDGGKIVSLGKTDEHAQRVIDANGKLCALPGLFDMHVHFRDPGLTYKEDIITGANAAKAGGFTGVACMPNTKPPIDSPEGVKYVFEKAKKTGIDVFPIACVTKGMKGQELCDYDALKAAGVTAISDDGRPVENAELMRQAIEKTNENGLIVTSHCEDLKIINGGIINKGEISEKLGVKGMDRASEDYITAREICLAMSCNARVHICHVSTKGSVNIIRAAKKDGVKVTCETAPHYFTFTDEKLLARDADFRMSPPLRTEEDRAAVEEAVLDGTIDCIITDHAPHSAEEKADFEKAPNGVVGLETSLAATLTKLYHSGKCGLDKIAEIMSVNPRKIMGLEPIKIAVGERCDLCIFDPDYEWEVIPAELNSKSKNSVFKGTRLKGKVMYTICRGKLVFEL</sequence>
<dbReference type="InterPro" id="IPR011059">
    <property type="entry name" value="Metal-dep_hydrolase_composite"/>
</dbReference>
<feature type="binding site" evidence="6">
    <location>
        <position position="308"/>
    </location>
    <ligand>
        <name>substrate</name>
    </ligand>
</feature>
<name>A0AAW6EF23_9FIRM</name>
<dbReference type="GO" id="GO:0044205">
    <property type="term" value="P:'de novo' UMP biosynthetic process"/>
    <property type="evidence" value="ECO:0007669"/>
    <property type="project" value="UniProtKB-UniRule"/>
</dbReference>
<dbReference type="Proteomes" id="UP001213042">
    <property type="component" value="Unassembled WGS sequence"/>
</dbReference>
<dbReference type="GO" id="GO:0004151">
    <property type="term" value="F:dihydroorotase activity"/>
    <property type="evidence" value="ECO:0007669"/>
    <property type="project" value="UniProtKB-UniRule"/>
</dbReference>
<dbReference type="Gene3D" id="3.20.20.140">
    <property type="entry name" value="Metal-dependent hydrolases"/>
    <property type="match status" value="1"/>
</dbReference>
<comment type="cofactor">
    <cofactor evidence="6">
        <name>Zn(2+)</name>
        <dbReference type="ChEBI" id="CHEBI:29105"/>
    </cofactor>
    <text evidence="6">Binds 2 Zn(2+) ions per subunit.</text>
</comment>
<feature type="binding site" evidence="6">
    <location>
        <position position="62"/>
    </location>
    <ligand>
        <name>Zn(2+)</name>
        <dbReference type="ChEBI" id="CHEBI:29105"/>
        <label>1</label>
    </ligand>
</feature>
<dbReference type="Gene3D" id="2.30.40.10">
    <property type="entry name" value="Urease, subunit C, domain 1"/>
    <property type="match status" value="1"/>
</dbReference>
<feature type="binding site" evidence="6">
    <location>
        <begin position="62"/>
        <end position="64"/>
    </location>
    <ligand>
        <name>substrate</name>
    </ligand>
</feature>
<comment type="catalytic activity">
    <reaction evidence="6">
        <text>(S)-dihydroorotate + H2O = N-carbamoyl-L-aspartate + H(+)</text>
        <dbReference type="Rhea" id="RHEA:24296"/>
        <dbReference type="ChEBI" id="CHEBI:15377"/>
        <dbReference type="ChEBI" id="CHEBI:15378"/>
        <dbReference type="ChEBI" id="CHEBI:30864"/>
        <dbReference type="ChEBI" id="CHEBI:32814"/>
        <dbReference type="EC" id="3.5.2.3"/>
    </reaction>
</comment>
<dbReference type="EMBL" id="JAQMLU010000012">
    <property type="protein sequence ID" value="MDB8750424.1"/>
    <property type="molecule type" value="Genomic_DNA"/>
</dbReference>
<feature type="binding site" evidence="6">
    <location>
        <position position="151"/>
    </location>
    <ligand>
        <name>Zn(2+)</name>
        <dbReference type="ChEBI" id="CHEBI:29105"/>
        <label>2</label>
    </ligand>
</feature>
<feature type="binding site" evidence="6">
    <location>
        <position position="231"/>
    </location>
    <ligand>
        <name>Zn(2+)</name>
        <dbReference type="ChEBI" id="CHEBI:29105"/>
        <label>2</label>
    </ligand>
</feature>
<evidence type="ECO:0000256" key="3">
    <source>
        <dbReference type="ARBA" id="ARBA00022723"/>
    </source>
</evidence>
<keyword evidence="3 6" id="KW-0479">Metal-binding</keyword>
<dbReference type="GO" id="GO:0004038">
    <property type="term" value="F:allantoinase activity"/>
    <property type="evidence" value="ECO:0007669"/>
    <property type="project" value="TreeGrafter"/>
</dbReference>
<comment type="similarity">
    <text evidence="2 6">Belongs to the metallo-dependent hydrolases superfamily. DHOase family. Class I DHOase subfamily.</text>
</comment>
<evidence type="ECO:0000256" key="6">
    <source>
        <dbReference type="HAMAP-Rule" id="MF_00220"/>
    </source>
</evidence>
<dbReference type="SUPFAM" id="SSF51338">
    <property type="entry name" value="Composite domain of metallo-dependent hydrolases"/>
    <property type="match status" value="1"/>
</dbReference>
<dbReference type="AlphaFoldDB" id="A0AAW6EF23"/>
<comment type="caution">
    <text evidence="8">The sequence shown here is derived from an EMBL/GenBank/DDBJ whole genome shotgun (WGS) entry which is preliminary data.</text>
</comment>
<organism evidence="8 9">
    <name type="scientific">Ruminococcus bicirculans</name>
    <name type="common">ex Wegman et al. 2014</name>
    <dbReference type="NCBI Taxonomy" id="1160721"/>
    <lineage>
        <taxon>Bacteria</taxon>
        <taxon>Bacillati</taxon>
        <taxon>Bacillota</taxon>
        <taxon>Clostridia</taxon>
        <taxon>Eubacteriales</taxon>
        <taxon>Oscillospiraceae</taxon>
        <taxon>Ruminococcus</taxon>
    </lineage>
</organism>
<dbReference type="PROSITE" id="PS00482">
    <property type="entry name" value="DIHYDROOROTASE_1"/>
    <property type="match status" value="1"/>
</dbReference>
<dbReference type="NCBIfam" id="TIGR00857">
    <property type="entry name" value="pyrC_multi"/>
    <property type="match status" value="1"/>
</dbReference>
<dbReference type="HAMAP" id="MF_00220_B">
    <property type="entry name" value="PyrC_classI_B"/>
    <property type="match status" value="1"/>
</dbReference>
<evidence type="ECO:0000259" key="7">
    <source>
        <dbReference type="Pfam" id="PF12890"/>
    </source>
</evidence>
<feature type="binding site" evidence="6">
    <location>
        <position position="94"/>
    </location>
    <ligand>
        <name>substrate</name>
    </ligand>
</feature>
<feature type="binding site" evidence="6">
    <location>
        <position position="178"/>
    </location>
    <ligand>
        <name>Zn(2+)</name>
        <dbReference type="ChEBI" id="CHEBI:29105"/>
        <label>2</label>
    </ligand>
</feature>
<dbReference type="CDD" id="cd01317">
    <property type="entry name" value="DHOase_IIa"/>
    <property type="match status" value="1"/>
</dbReference>
<keyword evidence="4 6" id="KW-0378">Hydrolase</keyword>
<evidence type="ECO:0000256" key="4">
    <source>
        <dbReference type="ARBA" id="ARBA00022801"/>
    </source>
</evidence>
<proteinExistence type="inferred from homology"/>
<keyword evidence="5 6" id="KW-0665">Pyrimidine biosynthesis</keyword>
<dbReference type="EC" id="3.5.2.3" evidence="6"/>
<reference evidence="8" key="1">
    <citation type="submission" date="2023-01" db="EMBL/GenBank/DDBJ databases">
        <title>Human gut microbiome strain richness.</title>
        <authorList>
            <person name="Chen-Liaw A."/>
        </authorList>
    </citation>
    <scope>NUCLEOTIDE SEQUENCE</scope>
    <source>
        <strain evidence="8">D43st1_D9_D43t1_170807</strain>
    </source>
</reference>
<dbReference type="GO" id="GO:0005737">
    <property type="term" value="C:cytoplasm"/>
    <property type="evidence" value="ECO:0007669"/>
    <property type="project" value="TreeGrafter"/>
</dbReference>
<dbReference type="GO" id="GO:0006145">
    <property type="term" value="P:purine nucleobase catabolic process"/>
    <property type="evidence" value="ECO:0007669"/>
    <property type="project" value="TreeGrafter"/>
</dbReference>
<feature type="binding site" evidence="6">
    <location>
        <position position="60"/>
    </location>
    <ligand>
        <name>Zn(2+)</name>
        <dbReference type="ChEBI" id="CHEBI:29105"/>
        <label>1</label>
    </ligand>
</feature>
<dbReference type="PANTHER" id="PTHR43668">
    <property type="entry name" value="ALLANTOINASE"/>
    <property type="match status" value="1"/>
</dbReference>
<evidence type="ECO:0000313" key="9">
    <source>
        <dbReference type="Proteomes" id="UP001213042"/>
    </source>
</evidence>
<feature type="binding site" evidence="6">
    <location>
        <position position="151"/>
    </location>
    <ligand>
        <name>Zn(2+)</name>
        <dbReference type="ChEBI" id="CHEBI:29105"/>
        <label>1</label>
    </ligand>
</feature>
<protein>
    <recommendedName>
        <fullName evidence="6">Dihydroorotase</fullName>
        <shortName evidence="6">DHOase</shortName>
        <ecNumber evidence="6">3.5.2.3</ecNumber>
    </recommendedName>
</protein>
<evidence type="ECO:0000256" key="2">
    <source>
        <dbReference type="ARBA" id="ARBA00010286"/>
    </source>
</evidence>
<feature type="binding site" evidence="6">
    <location>
        <position position="304"/>
    </location>
    <ligand>
        <name>Zn(2+)</name>
        <dbReference type="ChEBI" id="CHEBI:29105"/>
        <label>1</label>
    </ligand>
</feature>
<dbReference type="GO" id="GO:0008270">
    <property type="term" value="F:zinc ion binding"/>
    <property type="evidence" value="ECO:0007669"/>
    <property type="project" value="UniProtKB-UniRule"/>
</dbReference>
<dbReference type="RefSeq" id="WP_195221360.1">
    <property type="nucleotide sequence ID" value="NZ_JADMWL010000014.1"/>
</dbReference>
<gene>
    <name evidence="6" type="primary">pyrC</name>
    <name evidence="8" type="ORF">PNW00_08205</name>
</gene>
<evidence type="ECO:0000256" key="5">
    <source>
        <dbReference type="ARBA" id="ARBA00022975"/>
    </source>
</evidence>
<comment type="caution">
    <text evidence="6">Lacks conserved residue(s) required for the propagation of feature annotation.</text>
</comment>
<feature type="domain" description="Dihydroorotase catalytic" evidence="7">
    <location>
        <begin position="53"/>
        <end position="236"/>
    </location>
</feature>
<dbReference type="InterPro" id="IPR024403">
    <property type="entry name" value="DHOase_cat"/>
</dbReference>
<accession>A0AAW6EF23</accession>
<keyword evidence="6" id="KW-0862">Zinc</keyword>
<dbReference type="InterPro" id="IPR002195">
    <property type="entry name" value="Dihydroorotase_CS"/>
</dbReference>